<evidence type="ECO:0000256" key="3">
    <source>
        <dbReference type="ARBA" id="ARBA00008691"/>
    </source>
</evidence>
<reference evidence="10" key="2">
    <citation type="submission" date="2020-10" db="UniProtKB">
        <authorList>
            <consortium name="WormBaseParasite"/>
        </authorList>
    </citation>
    <scope>IDENTIFICATION</scope>
</reference>
<dbReference type="GO" id="GO:0005911">
    <property type="term" value="C:cell-cell junction"/>
    <property type="evidence" value="ECO:0007669"/>
    <property type="project" value="TreeGrafter"/>
</dbReference>
<evidence type="ECO:0000313" key="9">
    <source>
        <dbReference type="Proteomes" id="UP000492821"/>
    </source>
</evidence>
<evidence type="ECO:0000256" key="2">
    <source>
        <dbReference type="ARBA" id="ARBA00004282"/>
    </source>
</evidence>
<dbReference type="WBParaSite" id="Pan_g19336.t1">
    <property type="protein sequence ID" value="Pan_g19336.t1"/>
    <property type="gene ID" value="Pan_g19336"/>
</dbReference>
<reference evidence="9" key="1">
    <citation type="journal article" date="2013" name="Genetics">
        <title>The draft genome and transcriptome of Panagrellus redivivus are shaped by the harsh demands of a free-living lifestyle.</title>
        <authorList>
            <person name="Srinivasan J."/>
            <person name="Dillman A.R."/>
            <person name="Macchietto M.G."/>
            <person name="Heikkinen L."/>
            <person name="Lakso M."/>
            <person name="Fracchia K.M."/>
            <person name="Antoshechkin I."/>
            <person name="Mortazavi A."/>
            <person name="Wong G."/>
            <person name="Sternberg P.W."/>
        </authorList>
    </citation>
    <scope>NUCLEOTIDE SEQUENCE [LARGE SCALE GENOMIC DNA]</scope>
    <source>
        <strain evidence="9">MT8872</strain>
    </source>
</reference>
<sequence>MVAQTTTIETVTVVRPLKIISLLCFIANIVLLIVAISSVNWIKTDSFHIGLWEECADNTEIARMSPVPGAPPAGTCHKRRSAPYITAVTVLSLIALFGTAFAAIANIVGLIYNDPHRKHLFYKIATYLALLMVLLELICVIIFPVCFFVRMSEFGTRTWKLDWGYGLDFCATLFMFVAVLLLICDKEHDEVYYKEKTVYNPPTEFA</sequence>
<dbReference type="PANTHER" id="PTHR14399:SF5">
    <property type="entry name" value="CELL JUNCTION PROTEIN VAB-9"/>
    <property type="match status" value="1"/>
</dbReference>
<keyword evidence="6 8" id="KW-1133">Transmembrane helix</keyword>
<dbReference type="Gene3D" id="1.20.140.150">
    <property type="match status" value="1"/>
</dbReference>
<name>A0A7E4VE23_PANRE</name>
<evidence type="ECO:0000256" key="4">
    <source>
        <dbReference type="ARBA" id="ARBA00022692"/>
    </source>
</evidence>
<keyword evidence="7 8" id="KW-0472">Membrane</keyword>
<dbReference type="Proteomes" id="UP000492821">
    <property type="component" value="Unassembled WGS sequence"/>
</dbReference>
<feature type="transmembrane region" description="Helical" evidence="8">
    <location>
        <begin position="163"/>
        <end position="184"/>
    </location>
</feature>
<evidence type="ECO:0000256" key="6">
    <source>
        <dbReference type="ARBA" id="ARBA00022989"/>
    </source>
</evidence>
<evidence type="ECO:0000256" key="5">
    <source>
        <dbReference type="ARBA" id="ARBA00022949"/>
    </source>
</evidence>
<dbReference type="PANTHER" id="PTHR14399">
    <property type="entry name" value="P53-INDUCED PROTEIN RELATED"/>
    <property type="match status" value="1"/>
</dbReference>
<evidence type="ECO:0000256" key="7">
    <source>
        <dbReference type="ARBA" id="ARBA00023136"/>
    </source>
</evidence>
<evidence type="ECO:0000256" key="1">
    <source>
        <dbReference type="ARBA" id="ARBA00004141"/>
    </source>
</evidence>
<dbReference type="GO" id="GO:0098609">
    <property type="term" value="P:cell-cell adhesion"/>
    <property type="evidence" value="ECO:0007669"/>
    <property type="project" value="TreeGrafter"/>
</dbReference>
<feature type="transmembrane region" description="Helical" evidence="8">
    <location>
        <begin position="84"/>
        <end position="112"/>
    </location>
</feature>
<dbReference type="GO" id="GO:0016020">
    <property type="term" value="C:membrane"/>
    <property type="evidence" value="ECO:0007669"/>
    <property type="project" value="UniProtKB-SubCell"/>
</dbReference>
<dbReference type="InterPro" id="IPR015664">
    <property type="entry name" value="P53_induced"/>
</dbReference>
<proteinExistence type="inferred from homology"/>
<evidence type="ECO:0000313" key="10">
    <source>
        <dbReference type="WBParaSite" id="Pan_g19336.t1"/>
    </source>
</evidence>
<keyword evidence="4 8" id="KW-0812">Transmembrane</keyword>
<feature type="transmembrane region" description="Helical" evidence="8">
    <location>
        <begin position="20"/>
        <end position="42"/>
    </location>
</feature>
<accession>A0A7E4VE23</accession>
<keyword evidence="5" id="KW-0965">Cell junction</keyword>
<organism evidence="9 10">
    <name type="scientific">Panagrellus redivivus</name>
    <name type="common">Microworm</name>
    <dbReference type="NCBI Taxonomy" id="6233"/>
    <lineage>
        <taxon>Eukaryota</taxon>
        <taxon>Metazoa</taxon>
        <taxon>Ecdysozoa</taxon>
        <taxon>Nematoda</taxon>
        <taxon>Chromadorea</taxon>
        <taxon>Rhabditida</taxon>
        <taxon>Tylenchina</taxon>
        <taxon>Panagrolaimomorpha</taxon>
        <taxon>Panagrolaimoidea</taxon>
        <taxon>Panagrolaimidae</taxon>
        <taxon>Panagrellus</taxon>
    </lineage>
</organism>
<feature type="transmembrane region" description="Helical" evidence="8">
    <location>
        <begin position="124"/>
        <end position="151"/>
    </location>
</feature>
<protein>
    <submittedName>
        <fullName evidence="10">G_PROTEIN_RECEP_F1_2 domain-containing protein</fullName>
    </submittedName>
</protein>
<evidence type="ECO:0000256" key="8">
    <source>
        <dbReference type="SAM" id="Phobius"/>
    </source>
</evidence>
<comment type="similarity">
    <text evidence="3">Belongs to the TMEM47 family.</text>
</comment>
<keyword evidence="9" id="KW-1185">Reference proteome</keyword>
<dbReference type="AlphaFoldDB" id="A0A7E4VE23"/>
<comment type="subcellular location">
    <subcellularLocation>
        <location evidence="2">Cell junction</location>
    </subcellularLocation>
    <subcellularLocation>
        <location evidence="1">Membrane</location>
        <topology evidence="1">Multi-pass membrane protein</topology>
    </subcellularLocation>
</comment>